<dbReference type="Pfam" id="PF05147">
    <property type="entry name" value="LANC_like"/>
    <property type="match status" value="1"/>
</dbReference>
<evidence type="ECO:0000313" key="2">
    <source>
        <dbReference type="EMBL" id="GGZ98105.1"/>
    </source>
</evidence>
<dbReference type="AlphaFoldDB" id="A0A5P2UZS4"/>
<accession>A0A5P2UZS4</accession>
<evidence type="ECO:0000313" key="4">
    <source>
        <dbReference type="Proteomes" id="UP000326831"/>
    </source>
</evidence>
<organism evidence="3 4">
    <name type="scientific">Streptomyces subrutilus</name>
    <dbReference type="NCBI Taxonomy" id="36818"/>
    <lineage>
        <taxon>Bacteria</taxon>
        <taxon>Bacillati</taxon>
        <taxon>Actinomycetota</taxon>
        <taxon>Actinomycetes</taxon>
        <taxon>Kitasatosporales</taxon>
        <taxon>Streptomycetaceae</taxon>
        <taxon>Streptomyces</taxon>
    </lineage>
</organism>
<dbReference type="PRINTS" id="PR01955">
    <property type="entry name" value="LANCFRANKIA"/>
</dbReference>
<dbReference type="CDD" id="cd04793">
    <property type="entry name" value="LanC"/>
    <property type="match status" value="1"/>
</dbReference>
<reference evidence="2" key="1">
    <citation type="journal article" date="2014" name="Int. J. Syst. Evol. Microbiol.">
        <title>Complete genome sequence of Corynebacterium casei LMG S-19264T (=DSM 44701T), isolated from a smear-ripened cheese.</title>
        <authorList>
            <consortium name="US DOE Joint Genome Institute (JGI-PGF)"/>
            <person name="Walter F."/>
            <person name="Albersmeier A."/>
            <person name="Kalinowski J."/>
            <person name="Ruckert C."/>
        </authorList>
    </citation>
    <scope>NUCLEOTIDE SEQUENCE</scope>
    <source>
        <strain evidence="2">JCM 4834</strain>
    </source>
</reference>
<name>A0A5P2UZS4_9ACTN</name>
<protein>
    <submittedName>
        <fullName evidence="3">Lanthionine synthetase</fullName>
    </submittedName>
</protein>
<dbReference type="Proteomes" id="UP000634660">
    <property type="component" value="Unassembled WGS sequence"/>
</dbReference>
<dbReference type="GO" id="GO:0031179">
    <property type="term" value="P:peptide modification"/>
    <property type="evidence" value="ECO:0007669"/>
    <property type="project" value="InterPro"/>
</dbReference>
<feature type="binding site" evidence="1">
    <location>
        <position position="329"/>
    </location>
    <ligand>
        <name>Zn(2+)</name>
        <dbReference type="ChEBI" id="CHEBI:29105"/>
    </ligand>
</feature>
<dbReference type="Proteomes" id="UP000326831">
    <property type="component" value="Chromosome"/>
</dbReference>
<dbReference type="SMART" id="SM01260">
    <property type="entry name" value="LANC_like"/>
    <property type="match status" value="1"/>
</dbReference>
<dbReference type="OrthoDB" id="1882482at2"/>
<feature type="binding site" evidence="1">
    <location>
        <position position="330"/>
    </location>
    <ligand>
        <name>Zn(2+)</name>
        <dbReference type="ChEBI" id="CHEBI:29105"/>
    </ligand>
</feature>
<dbReference type="EMBL" id="BMVX01000047">
    <property type="protein sequence ID" value="GGZ98105.1"/>
    <property type="molecule type" value="Genomic_DNA"/>
</dbReference>
<proteinExistence type="predicted"/>
<sequence length="421" mass="44523">MTERLIHVVGNRLAHPATAPALVRNHPGWQQSLARGIPGIALLHIELAATGRAPWQPAHDWLTAAAAAPLTVGPDSHPFHGGPALAHALACAAEHRPGSYRSALQALEEQMIADTDARLAAAHLRLDRKQPPEITEYDVIRGLTGYGAYLLRRRPDSPTLRRVLDYLVRLTHPIIHDGETLPGWWTLSGPSGRPDARFPGGHANAGVAHGIAGPLSLLALATLQGIGTDRQHDAIDEISRWLDHWTSPPGGGPAWPYWITREEHRSRCPRPAGAVRPSWCYGAAGLARALQLAALARGDGARRLRAEHALATALTDPARLAATTDISLCHGYAGLAHLAARVAADAHAETRARLDSLIPHLLEAVAPPDPRGQEEAADALLRTADGSGAGLLDGAAGVALAVLAAGTGRTASRWDTCLLTA</sequence>
<dbReference type="InterPro" id="IPR033889">
    <property type="entry name" value="LanC"/>
</dbReference>
<keyword evidence="1" id="KW-0479">Metal-binding</keyword>
<keyword evidence="4" id="KW-1185">Reference proteome</keyword>
<dbReference type="InterPro" id="IPR007822">
    <property type="entry name" value="LANC-like"/>
</dbReference>
<dbReference type="KEGG" id="ssub:CP968_31985"/>
<dbReference type="SUPFAM" id="SSF158745">
    <property type="entry name" value="LanC-like"/>
    <property type="match status" value="1"/>
</dbReference>
<keyword evidence="1" id="KW-0862">Zinc</keyword>
<dbReference type="GO" id="GO:0046872">
    <property type="term" value="F:metal ion binding"/>
    <property type="evidence" value="ECO:0007669"/>
    <property type="project" value="UniProtKB-KW"/>
</dbReference>
<dbReference type="RefSeq" id="WP_150521291.1">
    <property type="nucleotide sequence ID" value="NZ_BMVX01000047.1"/>
</dbReference>
<evidence type="ECO:0000256" key="1">
    <source>
        <dbReference type="PIRSR" id="PIRSR607822-1"/>
    </source>
</evidence>
<reference evidence="3 4" key="2">
    <citation type="submission" date="2017-09" db="EMBL/GenBank/DDBJ databases">
        <authorList>
            <person name="Lee N."/>
            <person name="Cho B.-K."/>
        </authorList>
    </citation>
    <scope>NUCLEOTIDE SEQUENCE [LARGE SCALE GENOMIC DNA]</scope>
    <source>
        <strain evidence="3 4">ATCC 27467</strain>
    </source>
</reference>
<dbReference type="PRINTS" id="PR01950">
    <property type="entry name" value="LANCSUPER"/>
</dbReference>
<reference evidence="2" key="3">
    <citation type="submission" date="2020-09" db="EMBL/GenBank/DDBJ databases">
        <authorList>
            <person name="Sun Q."/>
            <person name="Ohkuma M."/>
        </authorList>
    </citation>
    <scope>NUCLEOTIDE SEQUENCE</scope>
    <source>
        <strain evidence="2">JCM 4834</strain>
    </source>
</reference>
<dbReference type="EMBL" id="CP023701">
    <property type="protein sequence ID" value="QEU82277.1"/>
    <property type="molecule type" value="Genomic_DNA"/>
</dbReference>
<dbReference type="Gene3D" id="1.50.10.20">
    <property type="match status" value="1"/>
</dbReference>
<gene>
    <name evidence="3" type="ORF">CP968_31985</name>
    <name evidence="2" type="ORF">GCM10010371_67280</name>
</gene>
<evidence type="ECO:0000313" key="3">
    <source>
        <dbReference type="EMBL" id="QEU82277.1"/>
    </source>
</evidence>
<feature type="binding site" evidence="1">
    <location>
        <position position="280"/>
    </location>
    <ligand>
        <name>Zn(2+)</name>
        <dbReference type="ChEBI" id="CHEBI:29105"/>
    </ligand>
</feature>